<name>A0AAN5D9N9_9BILA</name>
<dbReference type="AlphaFoldDB" id="A0AAN5D9N9"/>
<gene>
    <name evidence="1" type="ORF">PMAYCL1PPCAC_28360</name>
</gene>
<comment type="caution">
    <text evidence="1">The sequence shown here is derived from an EMBL/GenBank/DDBJ whole genome shotgun (WGS) entry which is preliminary data.</text>
</comment>
<proteinExistence type="predicted"/>
<feature type="non-terminal residue" evidence="1">
    <location>
        <position position="189"/>
    </location>
</feature>
<keyword evidence="2" id="KW-1185">Reference proteome</keyword>
<dbReference type="Proteomes" id="UP001328107">
    <property type="component" value="Unassembled WGS sequence"/>
</dbReference>
<protein>
    <submittedName>
        <fullName evidence="1">Uncharacterized protein</fullName>
    </submittedName>
</protein>
<sequence>IVSLIISESRRPVDKLRLISPTWNAVVLEYLSDRNNHPSHDFVEFENGKTFASMKVKVKAHLSLENKDHFQGLFRGWNTDATFDRVESPFLQLRSFFVGQKANENRNRLKLIFSRCSNISNLYLYYINRKTIEVIEKTLADVPIDNLFIFEKKCDKEFRAEIIIFTRVHNVQKVTISVEQLKATKLREY</sequence>
<evidence type="ECO:0000313" key="2">
    <source>
        <dbReference type="Proteomes" id="UP001328107"/>
    </source>
</evidence>
<reference evidence="2" key="1">
    <citation type="submission" date="2022-10" db="EMBL/GenBank/DDBJ databases">
        <title>Genome assembly of Pristionchus species.</title>
        <authorList>
            <person name="Yoshida K."/>
            <person name="Sommer R.J."/>
        </authorList>
    </citation>
    <scope>NUCLEOTIDE SEQUENCE [LARGE SCALE GENOMIC DNA]</scope>
    <source>
        <strain evidence="2">RS5460</strain>
    </source>
</reference>
<feature type="non-terminal residue" evidence="1">
    <location>
        <position position="1"/>
    </location>
</feature>
<organism evidence="1 2">
    <name type="scientific">Pristionchus mayeri</name>
    <dbReference type="NCBI Taxonomy" id="1317129"/>
    <lineage>
        <taxon>Eukaryota</taxon>
        <taxon>Metazoa</taxon>
        <taxon>Ecdysozoa</taxon>
        <taxon>Nematoda</taxon>
        <taxon>Chromadorea</taxon>
        <taxon>Rhabditida</taxon>
        <taxon>Rhabditina</taxon>
        <taxon>Diplogasteromorpha</taxon>
        <taxon>Diplogasteroidea</taxon>
        <taxon>Neodiplogasteridae</taxon>
        <taxon>Pristionchus</taxon>
    </lineage>
</organism>
<accession>A0AAN5D9N9</accession>
<dbReference type="EMBL" id="BTRK01000006">
    <property type="protein sequence ID" value="GMR58165.1"/>
    <property type="molecule type" value="Genomic_DNA"/>
</dbReference>
<evidence type="ECO:0000313" key="1">
    <source>
        <dbReference type="EMBL" id="GMR58165.1"/>
    </source>
</evidence>